<dbReference type="GO" id="GO:0052621">
    <property type="term" value="F:diguanylate cyclase activity"/>
    <property type="evidence" value="ECO:0007669"/>
    <property type="project" value="UniProtKB-EC"/>
</dbReference>
<dbReference type="EMBL" id="RKHR01000003">
    <property type="protein sequence ID" value="ROS04638.1"/>
    <property type="molecule type" value="Genomic_DNA"/>
</dbReference>
<dbReference type="Proteomes" id="UP000275394">
    <property type="component" value="Unassembled WGS sequence"/>
</dbReference>
<dbReference type="CDD" id="cd01949">
    <property type="entry name" value="GGDEF"/>
    <property type="match status" value="1"/>
</dbReference>
<comment type="catalytic activity">
    <reaction evidence="3">
        <text>2 GTP = 3',3'-c-di-GMP + 2 diphosphate</text>
        <dbReference type="Rhea" id="RHEA:24898"/>
        <dbReference type="ChEBI" id="CHEBI:33019"/>
        <dbReference type="ChEBI" id="CHEBI:37565"/>
        <dbReference type="ChEBI" id="CHEBI:58805"/>
        <dbReference type="EC" id="2.7.7.65"/>
    </reaction>
</comment>
<evidence type="ECO:0000256" key="3">
    <source>
        <dbReference type="ARBA" id="ARBA00034247"/>
    </source>
</evidence>
<dbReference type="Pfam" id="PF00990">
    <property type="entry name" value="GGDEF"/>
    <property type="match status" value="1"/>
</dbReference>
<dbReference type="InterPro" id="IPR043128">
    <property type="entry name" value="Rev_trsase/Diguanyl_cyclase"/>
</dbReference>
<evidence type="ECO:0000256" key="1">
    <source>
        <dbReference type="ARBA" id="ARBA00001946"/>
    </source>
</evidence>
<reference evidence="7 8" key="1">
    <citation type="submission" date="2018-11" db="EMBL/GenBank/DDBJ databases">
        <title>Genomic Encyclopedia of Type Strains, Phase IV (KMG-IV): sequencing the most valuable type-strain genomes for metagenomic binning, comparative biology and taxonomic classification.</title>
        <authorList>
            <person name="Goeker M."/>
        </authorList>
    </citation>
    <scope>NUCLEOTIDE SEQUENCE [LARGE SCALE GENOMIC DNA]</scope>
    <source>
        <strain evidence="7 8">DSM 100316</strain>
    </source>
</reference>
<dbReference type="GO" id="GO:1902201">
    <property type="term" value="P:negative regulation of bacterial-type flagellum-dependent cell motility"/>
    <property type="evidence" value="ECO:0007669"/>
    <property type="project" value="TreeGrafter"/>
</dbReference>
<comment type="caution">
    <text evidence="7">The sequence shown here is derived from an EMBL/GenBank/DDBJ whole genome shotgun (WGS) entry which is preliminary data.</text>
</comment>
<dbReference type="InterPro" id="IPR050469">
    <property type="entry name" value="Diguanylate_Cyclase"/>
</dbReference>
<dbReference type="SUPFAM" id="SSF55073">
    <property type="entry name" value="Nucleotide cyclase"/>
    <property type="match status" value="1"/>
</dbReference>
<comment type="cofactor">
    <cofactor evidence="1">
        <name>Mg(2+)</name>
        <dbReference type="ChEBI" id="CHEBI:18420"/>
    </cofactor>
</comment>
<evidence type="ECO:0000259" key="5">
    <source>
        <dbReference type="PROSITE" id="PS50110"/>
    </source>
</evidence>
<name>A0A3N2DXU6_9GAMM</name>
<evidence type="ECO:0000259" key="6">
    <source>
        <dbReference type="PROSITE" id="PS50887"/>
    </source>
</evidence>
<dbReference type="GO" id="GO:0000160">
    <property type="term" value="P:phosphorelay signal transduction system"/>
    <property type="evidence" value="ECO:0007669"/>
    <property type="project" value="InterPro"/>
</dbReference>
<dbReference type="RefSeq" id="WP_123710627.1">
    <property type="nucleotide sequence ID" value="NZ_RKHR01000003.1"/>
</dbReference>
<dbReference type="GO" id="GO:0005886">
    <property type="term" value="C:plasma membrane"/>
    <property type="evidence" value="ECO:0007669"/>
    <property type="project" value="TreeGrafter"/>
</dbReference>
<dbReference type="AlphaFoldDB" id="A0A3N2DXU6"/>
<gene>
    <name evidence="7" type="ORF">EDC56_0144</name>
</gene>
<evidence type="ECO:0000256" key="4">
    <source>
        <dbReference type="PROSITE-ProRule" id="PRU00169"/>
    </source>
</evidence>
<dbReference type="SUPFAM" id="SSF52172">
    <property type="entry name" value="CheY-like"/>
    <property type="match status" value="1"/>
</dbReference>
<feature type="domain" description="Response regulatory" evidence="5">
    <location>
        <begin position="3"/>
        <end position="120"/>
    </location>
</feature>
<dbReference type="NCBIfam" id="TIGR00254">
    <property type="entry name" value="GGDEF"/>
    <property type="match status" value="1"/>
</dbReference>
<keyword evidence="8" id="KW-1185">Reference proteome</keyword>
<dbReference type="SMART" id="SM00267">
    <property type="entry name" value="GGDEF"/>
    <property type="match status" value="1"/>
</dbReference>
<dbReference type="Pfam" id="PF00072">
    <property type="entry name" value="Response_reg"/>
    <property type="match status" value="1"/>
</dbReference>
<keyword evidence="4" id="KW-0597">Phosphoprotein</keyword>
<sequence length="301" mass="33603">MSRILVVDDNEINIQLLQFELDNEGHTTVAARSGREALSLLRQGATFDLILLDLYMPLMSGIEVLRALKADPLLATLPVIMVTASDLDDSMIEALDMGADDYVTKPFSFRVLAARMRTSLRLREVQEKLRATNRHLNMLATTDALTSLTNRRSFMQQSDREVVRSIRHQQGLVMAIIDVDHFKRVNDCYGHAAGDKVLISLAKELKGQVRECDILGRIGGEEFAICMPQTETEQAVIAVERLREAVESMEIDIGGQVLSITLSIGLSQLHGSDLNLIEIMREADLALYQAKNEGRNRCSIH</sequence>
<organism evidence="7 8">
    <name type="scientific">Sinobacterium caligoides</name>
    <dbReference type="NCBI Taxonomy" id="933926"/>
    <lineage>
        <taxon>Bacteria</taxon>
        <taxon>Pseudomonadati</taxon>
        <taxon>Pseudomonadota</taxon>
        <taxon>Gammaproteobacteria</taxon>
        <taxon>Cellvibrionales</taxon>
        <taxon>Spongiibacteraceae</taxon>
        <taxon>Sinobacterium</taxon>
    </lineage>
</organism>
<evidence type="ECO:0000313" key="7">
    <source>
        <dbReference type="EMBL" id="ROS04638.1"/>
    </source>
</evidence>
<accession>A0A3N2DXU6</accession>
<dbReference type="InterPro" id="IPR000160">
    <property type="entry name" value="GGDEF_dom"/>
</dbReference>
<dbReference type="PROSITE" id="PS50110">
    <property type="entry name" value="RESPONSE_REGULATORY"/>
    <property type="match status" value="1"/>
</dbReference>
<dbReference type="Gene3D" id="3.40.50.2300">
    <property type="match status" value="1"/>
</dbReference>
<evidence type="ECO:0000256" key="2">
    <source>
        <dbReference type="ARBA" id="ARBA00012528"/>
    </source>
</evidence>
<dbReference type="OrthoDB" id="9812260at2"/>
<dbReference type="InterPro" id="IPR001789">
    <property type="entry name" value="Sig_transdc_resp-reg_receiver"/>
</dbReference>
<protein>
    <recommendedName>
        <fullName evidence="2">diguanylate cyclase</fullName>
        <ecNumber evidence="2">2.7.7.65</ecNumber>
    </recommendedName>
</protein>
<proteinExistence type="predicted"/>
<dbReference type="FunFam" id="3.30.70.270:FF:000001">
    <property type="entry name" value="Diguanylate cyclase domain protein"/>
    <property type="match status" value="1"/>
</dbReference>
<evidence type="ECO:0000313" key="8">
    <source>
        <dbReference type="Proteomes" id="UP000275394"/>
    </source>
</evidence>
<dbReference type="EC" id="2.7.7.65" evidence="2"/>
<dbReference type="Gene3D" id="3.30.70.270">
    <property type="match status" value="1"/>
</dbReference>
<dbReference type="PROSITE" id="PS50887">
    <property type="entry name" value="GGDEF"/>
    <property type="match status" value="1"/>
</dbReference>
<dbReference type="GO" id="GO:0043709">
    <property type="term" value="P:cell adhesion involved in single-species biofilm formation"/>
    <property type="evidence" value="ECO:0007669"/>
    <property type="project" value="TreeGrafter"/>
</dbReference>
<dbReference type="InterPro" id="IPR011006">
    <property type="entry name" value="CheY-like_superfamily"/>
</dbReference>
<dbReference type="PANTHER" id="PTHR45138:SF9">
    <property type="entry name" value="DIGUANYLATE CYCLASE DGCM-RELATED"/>
    <property type="match status" value="1"/>
</dbReference>
<feature type="domain" description="GGDEF" evidence="6">
    <location>
        <begin position="170"/>
        <end position="301"/>
    </location>
</feature>
<dbReference type="InterPro" id="IPR029787">
    <property type="entry name" value="Nucleotide_cyclase"/>
</dbReference>
<feature type="modified residue" description="4-aspartylphosphate" evidence="4">
    <location>
        <position position="53"/>
    </location>
</feature>
<dbReference type="SMART" id="SM00448">
    <property type="entry name" value="REC"/>
    <property type="match status" value="1"/>
</dbReference>
<dbReference type="PANTHER" id="PTHR45138">
    <property type="entry name" value="REGULATORY COMPONENTS OF SENSORY TRANSDUCTION SYSTEM"/>
    <property type="match status" value="1"/>
</dbReference>